<dbReference type="Pfam" id="PF16584">
    <property type="entry name" value="LolA_2"/>
    <property type="match status" value="1"/>
</dbReference>
<dbReference type="CDD" id="cd16325">
    <property type="entry name" value="LolA"/>
    <property type="match status" value="1"/>
</dbReference>
<proteinExistence type="predicted"/>
<feature type="signal peptide" evidence="2">
    <location>
        <begin position="1"/>
        <end position="19"/>
    </location>
</feature>
<dbReference type="RefSeq" id="WP_025070751.1">
    <property type="nucleotide sequence ID" value="NZ_CALIMT010000001.1"/>
</dbReference>
<gene>
    <name evidence="3" type="ORF">SAMN02745202_02090</name>
</gene>
<sequence>MKRILFCMLFAALTMGVCAQQADKARKILDKAATIVGHKGGASASFSIQSGNVGTTKGTIAIKGNMFHARTDKATMWYNGKTQWTYMKATNEVNITTPNAAKQAQLNPYKFLSLYKTGYQLSMKSVRAPYQIHLTAIDKQQSPQEFYITISKTYVPTLIKMRQASNWTTIRISNFKQQEHNAALFSFQSKDFPKAEIIDLR</sequence>
<dbReference type="SUPFAM" id="SSF89392">
    <property type="entry name" value="Prokaryotic lipoproteins and lipoprotein localization factors"/>
    <property type="match status" value="1"/>
</dbReference>
<evidence type="ECO:0000313" key="4">
    <source>
        <dbReference type="Proteomes" id="UP000190065"/>
    </source>
</evidence>
<dbReference type="Gene3D" id="2.50.20.10">
    <property type="entry name" value="Lipoprotein localisation LolA/LolB/LppX"/>
    <property type="match status" value="1"/>
</dbReference>
<reference evidence="3 4" key="1">
    <citation type="submission" date="2017-02" db="EMBL/GenBank/DDBJ databases">
        <authorList>
            <person name="Peterson S.W."/>
        </authorList>
    </citation>
    <scope>NUCLEOTIDE SEQUENCE [LARGE SCALE GENOMIC DNA]</scope>
    <source>
        <strain evidence="3 4">ATCC 43324</strain>
    </source>
</reference>
<dbReference type="STRING" id="28136.SAMN02745202_02090"/>
<evidence type="ECO:0000313" key="3">
    <source>
        <dbReference type="EMBL" id="SKA11298.1"/>
    </source>
</evidence>
<dbReference type="InterPro" id="IPR029046">
    <property type="entry name" value="LolA/LolB/LppX"/>
</dbReference>
<name>A0A1T4R6K2_9BACT</name>
<organism evidence="3 4">
    <name type="scientific">Segatella oulorum</name>
    <dbReference type="NCBI Taxonomy" id="28136"/>
    <lineage>
        <taxon>Bacteria</taxon>
        <taxon>Pseudomonadati</taxon>
        <taxon>Bacteroidota</taxon>
        <taxon>Bacteroidia</taxon>
        <taxon>Bacteroidales</taxon>
        <taxon>Prevotellaceae</taxon>
        <taxon>Segatella</taxon>
    </lineage>
</organism>
<dbReference type="Proteomes" id="UP000190065">
    <property type="component" value="Unassembled WGS sequence"/>
</dbReference>
<accession>A0A1T4R6K2</accession>
<dbReference type="InterPro" id="IPR004564">
    <property type="entry name" value="OM_lipoprot_carrier_LolA-like"/>
</dbReference>
<dbReference type="AlphaFoldDB" id="A0A1T4R6K2"/>
<dbReference type="EMBL" id="FUXK01000028">
    <property type="protein sequence ID" value="SKA11298.1"/>
    <property type="molecule type" value="Genomic_DNA"/>
</dbReference>
<evidence type="ECO:0000256" key="2">
    <source>
        <dbReference type="SAM" id="SignalP"/>
    </source>
</evidence>
<keyword evidence="1 2" id="KW-0732">Signal</keyword>
<evidence type="ECO:0000256" key="1">
    <source>
        <dbReference type="ARBA" id="ARBA00022729"/>
    </source>
</evidence>
<dbReference type="eggNOG" id="COG2834">
    <property type="taxonomic scope" value="Bacteria"/>
</dbReference>
<feature type="chain" id="PRO_5010585212" evidence="2">
    <location>
        <begin position="20"/>
        <end position="201"/>
    </location>
</feature>
<protein>
    <submittedName>
        <fullName evidence="3">Outer membrane lipoprotein-sorting protein</fullName>
    </submittedName>
</protein>
<keyword evidence="3" id="KW-0449">Lipoprotein</keyword>